<evidence type="ECO:0000256" key="8">
    <source>
        <dbReference type="ARBA" id="ARBA00022777"/>
    </source>
</evidence>
<dbReference type="SMART" id="SM00388">
    <property type="entry name" value="HisKA"/>
    <property type="match status" value="1"/>
</dbReference>
<dbReference type="PANTHER" id="PTHR45339">
    <property type="entry name" value="HYBRID SIGNAL TRANSDUCTION HISTIDINE KINASE J"/>
    <property type="match status" value="1"/>
</dbReference>
<dbReference type="GO" id="GO:0000155">
    <property type="term" value="F:phosphorelay sensor kinase activity"/>
    <property type="evidence" value="ECO:0007669"/>
    <property type="project" value="InterPro"/>
</dbReference>
<keyword evidence="10" id="KW-0902">Two-component regulatory system</keyword>
<dbReference type="Pfam" id="PF00072">
    <property type="entry name" value="Response_reg"/>
    <property type="match status" value="1"/>
</dbReference>
<evidence type="ECO:0000256" key="2">
    <source>
        <dbReference type="ARBA" id="ARBA00004496"/>
    </source>
</evidence>
<feature type="domain" description="PAC" evidence="18">
    <location>
        <begin position="546"/>
        <end position="598"/>
    </location>
</feature>
<feature type="domain" description="Response regulatory" evidence="16">
    <location>
        <begin position="1071"/>
        <end position="1199"/>
    </location>
</feature>
<evidence type="ECO:0000256" key="11">
    <source>
        <dbReference type="ARBA" id="ARBA00054109"/>
    </source>
</evidence>
<dbReference type="EC" id="2.7.13.3" evidence="3"/>
<comment type="caution">
    <text evidence="19">The sequence shown here is derived from an EMBL/GenBank/DDBJ whole genome shotgun (WGS) entry which is preliminary data.</text>
</comment>
<keyword evidence="5 12" id="KW-0597">Phosphoprotein</keyword>
<dbReference type="SUPFAM" id="SSF47384">
    <property type="entry name" value="Homodimeric domain of signal transducing histidine kinase"/>
    <property type="match status" value="1"/>
</dbReference>
<evidence type="ECO:0000313" key="20">
    <source>
        <dbReference type="Proteomes" id="UP000799429"/>
    </source>
</evidence>
<comment type="function">
    <text evidence="11">Involved in the control of the SAPK-dependent transcriptional response to peroxide stress. Regulates sty1 activity.</text>
</comment>
<evidence type="ECO:0000256" key="3">
    <source>
        <dbReference type="ARBA" id="ARBA00012438"/>
    </source>
</evidence>
<feature type="domain" description="Histidine kinase" evidence="15">
    <location>
        <begin position="764"/>
        <end position="987"/>
    </location>
</feature>
<evidence type="ECO:0000256" key="13">
    <source>
        <dbReference type="SAM" id="Coils"/>
    </source>
</evidence>
<evidence type="ECO:0000259" key="16">
    <source>
        <dbReference type="PROSITE" id="PS50110"/>
    </source>
</evidence>
<dbReference type="SMART" id="SM00086">
    <property type="entry name" value="PAC"/>
    <property type="match status" value="3"/>
</dbReference>
<dbReference type="SUPFAM" id="SSF52172">
    <property type="entry name" value="CheY-like"/>
    <property type="match status" value="1"/>
</dbReference>
<dbReference type="Pfam" id="PF00512">
    <property type="entry name" value="HisKA"/>
    <property type="match status" value="1"/>
</dbReference>
<organism evidence="19 20">
    <name type="scientific">Patellaria atrata CBS 101060</name>
    <dbReference type="NCBI Taxonomy" id="1346257"/>
    <lineage>
        <taxon>Eukaryota</taxon>
        <taxon>Fungi</taxon>
        <taxon>Dikarya</taxon>
        <taxon>Ascomycota</taxon>
        <taxon>Pezizomycotina</taxon>
        <taxon>Dothideomycetes</taxon>
        <taxon>Dothideomycetes incertae sedis</taxon>
        <taxon>Patellariales</taxon>
        <taxon>Patellariaceae</taxon>
        <taxon>Patellaria</taxon>
    </lineage>
</organism>
<dbReference type="NCBIfam" id="TIGR00229">
    <property type="entry name" value="sensory_box"/>
    <property type="match status" value="1"/>
</dbReference>
<keyword evidence="8" id="KW-0418">Kinase</keyword>
<evidence type="ECO:0000256" key="4">
    <source>
        <dbReference type="ARBA" id="ARBA00022490"/>
    </source>
</evidence>
<dbReference type="InterPro" id="IPR013655">
    <property type="entry name" value="PAS_fold_3"/>
</dbReference>
<dbReference type="FunFam" id="3.30.450.20:FF:000099">
    <property type="entry name" value="Sensory box sensor histidine kinase"/>
    <property type="match status" value="1"/>
</dbReference>
<evidence type="ECO:0000256" key="1">
    <source>
        <dbReference type="ARBA" id="ARBA00000085"/>
    </source>
</evidence>
<dbReference type="InterPro" id="IPR001610">
    <property type="entry name" value="PAC"/>
</dbReference>
<dbReference type="PRINTS" id="PR00344">
    <property type="entry name" value="BCTRLSENSOR"/>
</dbReference>
<dbReference type="InterPro" id="IPR000700">
    <property type="entry name" value="PAS-assoc_C"/>
</dbReference>
<keyword evidence="7" id="KW-0547">Nucleotide-binding</keyword>
<feature type="region of interest" description="Disordered" evidence="14">
    <location>
        <begin position="1294"/>
        <end position="1348"/>
    </location>
</feature>
<dbReference type="OrthoDB" id="60033at2759"/>
<dbReference type="CDD" id="cd00130">
    <property type="entry name" value="PAS"/>
    <property type="match status" value="1"/>
</dbReference>
<name>A0A9P4VPI6_9PEZI</name>
<evidence type="ECO:0000256" key="10">
    <source>
        <dbReference type="ARBA" id="ARBA00023012"/>
    </source>
</evidence>
<dbReference type="InterPro" id="IPR000014">
    <property type="entry name" value="PAS"/>
</dbReference>
<dbReference type="InterPro" id="IPR005467">
    <property type="entry name" value="His_kinase_dom"/>
</dbReference>
<keyword evidence="9" id="KW-0067">ATP-binding</keyword>
<feature type="compositionally biased region" description="Basic and acidic residues" evidence="14">
    <location>
        <begin position="1294"/>
        <end position="1317"/>
    </location>
</feature>
<dbReference type="Gene3D" id="3.30.565.10">
    <property type="entry name" value="Histidine kinase-like ATPase, C-terminal domain"/>
    <property type="match status" value="1"/>
</dbReference>
<feature type="region of interest" description="Disordered" evidence="14">
    <location>
        <begin position="259"/>
        <end position="304"/>
    </location>
</feature>
<dbReference type="Gene3D" id="3.30.450.20">
    <property type="entry name" value="PAS domain"/>
    <property type="match status" value="2"/>
</dbReference>
<dbReference type="GO" id="GO:0009365">
    <property type="term" value="C:protein histidine kinase complex"/>
    <property type="evidence" value="ECO:0007669"/>
    <property type="project" value="UniProtKB-ARBA"/>
</dbReference>
<keyword evidence="20" id="KW-1185">Reference proteome</keyword>
<feature type="compositionally biased region" description="Low complexity" evidence="14">
    <location>
        <begin position="284"/>
        <end position="303"/>
    </location>
</feature>
<evidence type="ECO:0000256" key="7">
    <source>
        <dbReference type="ARBA" id="ARBA00022741"/>
    </source>
</evidence>
<dbReference type="GO" id="GO:0005524">
    <property type="term" value="F:ATP binding"/>
    <property type="evidence" value="ECO:0007669"/>
    <property type="project" value="UniProtKB-KW"/>
</dbReference>
<dbReference type="InterPro" id="IPR011006">
    <property type="entry name" value="CheY-like_superfamily"/>
</dbReference>
<evidence type="ECO:0000313" key="19">
    <source>
        <dbReference type="EMBL" id="KAF2835529.1"/>
    </source>
</evidence>
<feature type="compositionally biased region" description="Polar residues" evidence="14">
    <location>
        <begin position="22"/>
        <end position="42"/>
    </location>
</feature>
<feature type="compositionally biased region" description="Basic and acidic residues" evidence="14">
    <location>
        <begin position="168"/>
        <end position="180"/>
    </location>
</feature>
<dbReference type="PROSITE" id="PS50110">
    <property type="entry name" value="RESPONSE_REGULATORY"/>
    <property type="match status" value="1"/>
</dbReference>
<dbReference type="Pfam" id="PF02518">
    <property type="entry name" value="HATPase_c"/>
    <property type="match status" value="1"/>
</dbReference>
<dbReference type="InterPro" id="IPR004358">
    <property type="entry name" value="Sig_transdc_His_kin-like_C"/>
</dbReference>
<evidence type="ECO:0000256" key="5">
    <source>
        <dbReference type="ARBA" id="ARBA00022553"/>
    </source>
</evidence>
<dbReference type="InterPro" id="IPR001789">
    <property type="entry name" value="Sig_transdc_resp-reg_receiver"/>
</dbReference>
<evidence type="ECO:0000256" key="12">
    <source>
        <dbReference type="PROSITE-ProRule" id="PRU00169"/>
    </source>
</evidence>
<dbReference type="SMART" id="SM00387">
    <property type="entry name" value="HATPase_c"/>
    <property type="match status" value="1"/>
</dbReference>
<feature type="modified residue" description="4-aspartylphosphate" evidence="12">
    <location>
        <position position="1126"/>
    </location>
</feature>
<dbReference type="Gene3D" id="1.10.287.130">
    <property type="match status" value="1"/>
</dbReference>
<evidence type="ECO:0000256" key="9">
    <source>
        <dbReference type="ARBA" id="ARBA00022840"/>
    </source>
</evidence>
<feature type="domain" description="PAC" evidence="18">
    <location>
        <begin position="676"/>
        <end position="736"/>
    </location>
</feature>
<feature type="domain" description="PAS" evidence="17">
    <location>
        <begin position="473"/>
        <end position="543"/>
    </location>
</feature>
<dbReference type="FunFam" id="1.10.287.130:FF:000002">
    <property type="entry name" value="Two-component osmosensing histidine kinase"/>
    <property type="match status" value="1"/>
</dbReference>
<protein>
    <recommendedName>
        <fullName evidence="3">histidine kinase</fullName>
        <ecNumber evidence="3">2.7.13.3</ecNumber>
    </recommendedName>
</protein>
<dbReference type="PROSITE" id="PS50109">
    <property type="entry name" value="HIS_KIN"/>
    <property type="match status" value="1"/>
</dbReference>
<dbReference type="SMART" id="SM00448">
    <property type="entry name" value="REC"/>
    <property type="match status" value="1"/>
</dbReference>
<gene>
    <name evidence="19" type="ORF">M501DRAFT_988825</name>
</gene>
<dbReference type="SMART" id="SM00091">
    <property type="entry name" value="PAS"/>
    <property type="match status" value="2"/>
</dbReference>
<evidence type="ECO:0000256" key="14">
    <source>
        <dbReference type="SAM" id="MobiDB-lite"/>
    </source>
</evidence>
<dbReference type="EMBL" id="MU006108">
    <property type="protein sequence ID" value="KAF2835529.1"/>
    <property type="molecule type" value="Genomic_DNA"/>
</dbReference>
<accession>A0A9P4VPI6</accession>
<dbReference type="InterPro" id="IPR003594">
    <property type="entry name" value="HATPase_dom"/>
</dbReference>
<dbReference type="FunFam" id="3.30.565.10:FF:000010">
    <property type="entry name" value="Sensor histidine kinase RcsC"/>
    <property type="match status" value="1"/>
</dbReference>
<dbReference type="GO" id="GO:0005737">
    <property type="term" value="C:cytoplasm"/>
    <property type="evidence" value="ECO:0007669"/>
    <property type="project" value="UniProtKB-SubCell"/>
</dbReference>
<dbReference type="PANTHER" id="PTHR45339:SF1">
    <property type="entry name" value="HYBRID SIGNAL TRANSDUCTION HISTIDINE KINASE J"/>
    <property type="match status" value="1"/>
</dbReference>
<dbReference type="GO" id="GO:1900745">
    <property type="term" value="P:positive regulation of p38MAPK cascade"/>
    <property type="evidence" value="ECO:0007669"/>
    <property type="project" value="UniProtKB-ARBA"/>
</dbReference>
<dbReference type="InterPro" id="IPR003661">
    <property type="entry name" value="HisK_dim/P_dom"/>
</dbReference>
<feature type="region of interest" description="Disordered" evidence="14">
    <location>
        <begin position="1"/>
        <end position="42"/>
    </location>
</feature>
<feature type="region of interest" description="Disordered" evidence="14">
    <location>
        <begin position="1202"/>
        <end position="1224"/>
    </location>
</feature>
<dbReference type="PROSITE" id="PS50112">
    <property type="entry name" value="PAS"/>
    <property type="match status" value="1"/>
</dbReference>
<evidence type="ECO:0000259" key="17">
    <source>
        <dbReference type="PROSITE" id="PS50112"/>
    </source>
</evidence>
<reference evidence="19" key="1">
    <citation type="journal article" date="2020" name="Stud. Mycol.">
        <title>101 Dothideomycetes genomes: a test case for predicting lifestyles and emergence of pathogens.</title>
        <authorList>
            <person name="Haridas S."/>
            <person name="Albert R."/>
            <person name="Binder M."/>
            <person name="Bloem J."/>
            <person name="Labutti K."/>
            <person name="Salamov A."/>
            <person name="Andreopoulos B."/>
            <person name="Baker S."/>
            <person name="Barry K."/>
            <person name="Bills G."/>
            <person name="Bluhm B."/>
            <person name="Cannon C."/>
            <person name="Castanera R."/>
            <person name="Culley D."/>
            <person name="Daum C."/>
            <person name="Ezra D."/>
            <person name="Gonzalez J."/>
            <person name="Henrissat B."/>
            <person name="Kuo A."/>
            <person name="Liang C."/>
            <person name="Lipzen A."/>
            <person name="Lutzoni F."/>
            <person name="Magnuson J."/>
            <person name="Mondo S."/>
            <person name="Nolan M."/>
            <person name="Ohm R."/>
            <person name="Pangilinan J."/>
            <person name="Park H.-J."/>
            <person name="Ramirez L."/>
            <person name="Alfaro M."/>
            <person name="Sun H."/>
            <person name="Tritt A."/>
            <person name="Yoshinaga Y."/>
            <person name="Zwiers L.-H."/>
            <person name="Turgeon B."/>
            <person name="Goodwin S."/>
            <person name="Spatafora J."/>
            <person name="Crous P."/>
            <person name="Grigoriev I."/>
        </authorList>
    </citation>
    <scope>NUCLEOTIDE SEQUENCE</scope>
    <source>
        <strain evidence="19">CBS 101060</strain>
    </source>
</reference>
<feature type="coiled-coil region" evidence="13">
    <location>
        <begin position="727"/>
        <end position="754"/>
    </location>
</feature>
<comment type="subcellular location">
    <subcellularLocation>
        <location evidence="2">Cytoplasm</location>
    </subcellularLocation>
</comment>
<keyword evidence="4" id="KW-0963">Cytoplasm</keyword>
<dbReference type="InterPro" id="IPR036097">
    <property type="entry name" value="HisK_dim/P_sf"/>
</dbReference>
<dbReference type="Gene3D" id="3.40.50.2300">
    <property type="match status" value="1"/>
</dbReference>
<feature type="compositionally biased region" description="Polar residues" evidence="14">
    <location>
        <begin position="181"/>
        <end position="193"/>
    </location>
</feature>
<dbReference type="PROSITE" id="PS50113">
    <property type="entry name" value="PAC"/>
    <property type="match status" value="2"/>
</dbReference>
<evidence type="ECO:0000256" key="6">
    <source>
        <dbReference type="ARBA" id="ARBA00022679"/>
    </source>
</evidence>
<dbReference type="SUPFAM" id="SSF55785">
    <property type="entry name" value="PYP-like sensor domain (PAS domain)"/>
    <property type="match status" value="1"/>
</dbReference>
<evidence type="ECO:0000259" key="15">
    <source>
        <dbReference type="PROSITE" id="PS50109"/>
    </source>
</evidence>
<comment type="catalytic activity">
    <reaction evidence="1">
        <text>ATP + protein L-histidine = ADP + protein N-phospho-L-histidine.</text>
        <dbReference type="EC" id="2.7.13.3"/>
    </reaction>
</comment>
<feature type="region of interest" description="Disordered" evidence="14">
    <location>
        <begin position="161"/>
        <end position="193"/>
    </location>
</feature>
<dbReference type="SUPFAM" id="SSF55874">
    <property type="entry name" value="ATPase domain of HSP90 chaperone/DNA topoisomerase II/histidine kinase"/>
    <property type="match status" value="1"/>
</dbReference>
<keyword evidence="13" id="KW-0175">Coiled coil</keyword>
<dbReference type="InterPro" id="IPR035965">
    <property type="entry name" value="PAS-like_dom_sf"/>
</dbReference>
<dbReference type="Proteomes" id="UP000799429">
    <property type="component" value="Unassembled WGS sequence"/>
</dbReference>
<dbReference type="CDD" id="cd00082">
    <property type="entry name" value="HisKA"/>
    <property type="match status" value="1"/>
</dbReference>
<dbReference type="Pfam" id="PF08447">
    <property type="entry name" value="PAS_3"/>
    <property type="match status" value="1"/>
</dbReference>
<sequence>MTQPNPSSHARNHQHASEKDSTSISVGSERASGTTSYFDLPTSKESISPCSDRFDTLSGPLPTSTAATAALAALQYLPVPLIVLSSTKTVVLANEAMGRLLGIDPNTTDENGAVLTVTELLHDQSPNQLGIDIVQDGSPIWVMWEKFLDAITDQAAKITKLKMTPRSPDSEQAQHGDRTPTADSFQSSSTLSSENLARTTIHDFIVDVIITPMHDNTTPKQSGKSGKVKDTISANLTISLWAVDGEQYFTLTFTSSTATQQTDRLKNSARTVARATSGVNKNTGSSSSSSGRRSANSNRSSANFTPSFMQDSLFIPNGPPSRSTITSAPSLFQKATQLKDTLLNSMRLPAYAMWKDESFGIPNTALLKLLPESSEYVPTDQRSFLSQLKVWSEDFERELTVDEYPILELCKTQQRIHGSRIGMRDPKSGAKYVFEVTGEPVIDPHSGEFLGGLVVLQDVTELTTRLAAQVEKTEQQFEIMANLIPPMVWTTTPDGLHDWFSQRWYDYTGLTPEKSIGEGWRLPFHPDDMPATAARWNHSLRTGDEYSTEYRCRRFDGEWRWMLGRAKPLHDENGKISRWFGTCVDIHDLIEARDEARRLREQLVQVVEHARVTLWAVNREHKLMLLEGSVMWQTSDEDVNADSVGSPVYEVFGQHYGEKDMLELMKAIEAILGENSSDEIMEMHIDGNGRWYRTRLVPLMGVSRSGGVEGSTYVDGVIGVSMDITELKDREEDLRAKERENARLLANAIAAKEASSMKSQFLANMSHEIRTPIAGVIGMSELLLDMELGQEERDCAENIQRSANGLLTVINDILDLSKVESGHLDIEEVQFSLSVVIRDINKMMSFAAARKGLAFETDVQEDIERDLRVLGDPGRLRQILTNLLTNSIKFTSEGSVKLAVSVVEHSEDSVTVKFTVEDTGIGIEEEVRKRLFQPFSQADSSTARRFGGTGLGLTISKNLVELMHGEIELDSKLGVGTSAWFWIPFSKAQDSADGSPLIELGSIPDRLRSDMSVSVGSSEGGGSQLSPKNSIKKINNSMQSKLSRETTPPIMRALHEETMNLQESSERQNIHILIVEDNHINQQIALKTVKRLGFSATAVWNGQEALDYLLEPPSAEHLYPNIILMDVQMPILDGYRATHIIRTEKPYRDNPHIARIPIVAMTASAIQGDKEKCQRAGMDDYLAKPVTGKMLEKMLVKWAVDGRTPKEQKPLKQPPKPKRLPTAPAASESLLLRGDTQRALDAFPIPTIPQPPRSMSMDLASGTTKLDRIRYSNERALARADETGSERFERHVLAKEQAERSRDDKLLWLGGEEKGAGEAEEDGGPSHDLTAENIKTLAAESRSGIGKQ</sequence>
<dbReference type="InterPro" id="IPR036890">
    <property type="entry name" value="HATPase_C_sf"/>
</dbReference>
<dbReference type="CDD" id="cd16922">
    <property type="entry name" value="HATPase_EvgS-ArcB-TorS-like"/>
    <property type="match status" value="1"/>
</dbReference>
<evidence type="ECO:0000259" key="18">
    <source>
        <dbReference type="PROSITE" id="PS50113"/>
    </source>
</evidence>
<dbReference type="CDD" id="cd17546">
    <property type="entry name" value="REC_hyHK_CKI1_RcsC-like"/>
    <property type="match status" value="1"/>
</dbReference>
<proteinExistence type="predicted"/>
<keyword evidence="6" id="KW-0808">Transferase</keyword>